<dbReference type="Gene3D" id="3.40.630.20">
    <property type="entry name" value="Peptidase C15, pyroglutamyl peptidase I-like"/>
    <property type="match status" value="1"/>
</dbReference>
<name>A0ABR3QST8_9PLEO</name>
<evidence type="ECO:0000256" key="2">
    <source>
        <dbReference type="ARBA" id="ARBA00022670"/>
    </source>
</evidence>
<gene>
    <name evidence="5" type="ORF">SLS59_008525</name>
</gene>
<keyword evidence="2" id="KW-0645">Protease</keyword>
<evidence type="ECO:0000256" key="4">
    <source>
        <dbReference type="ARBA" id="ARBA00022807"/>
    </source>
</evidence>
<evidence type="ECO:0000313" key="5">
    <source>
        <dbReference type="EMBL" id="KAL1594974.1"/>
    </source>
</evidence>
<dbReference type="Pfam" id="PF01470">
    <property type="entry name" value="Peptidase_C15"/>
    <property type="match status" value="1"/>
</dbReference>
<organism evidence="5 6">
    <name type="scientific">Nothophoma quercina</name>
    <dbReference type="NCBI Taxonomy" id="749835"/>
    <lineage>
        <taxon>Eukaryota</taxon>
        <taxon>Fungi</taxon>
        <taxon>Dikarya</taxon>
        <taxon>Ascomycota</taxon>
        <taxon>Pezizomycotina</taxon>
        <taxon>Dothideomycetes</taxon>
        <taxon>Pleosporomycetidae</taxon>
        <taxon>Pleosporales</taxon>
        <taxon>Pleosporineae</taxon>
        <taxon>Didymellaceae</taxon>
        <taxon>Nothophoma</taxon>
    </lineage>
</organism>
<accession>A0ABR3QST8</accession>
<dbReference type="SUPFAM" id="SSF53182">
    <property type="entry name" value="Pyrrolidone carboxyl peptidase (pyroglutamate aminopeptidase)"/>
    <property type="match status" value="1"/>
</dbReference>
<protein>
    <recommendedName>
        <fullName evidence="7">Peptidase C15, pyroglutamyl peptidase I-like protein</fullName>
    </recommendedName>
</protein>
<evidence type="ECO:0000256" key="3">
    <source>
        <dbReference type="ARBA" id="ARBA00022801"/>
    </source>
</evidence>
<evidence type="ECO:0000313" key="6">
    <source>
        <dbReference type="Proteomes" id="UP001521222"/>
    </source>
</evidence>
<dbReference type="PANTHER" id="PTHR23402:SF1">
    <property type="entry name" value="PYROGLUTAMYL-PEPTIDASE I"/>
    <property type="match status" value="1"/>
</dbReference>
<dbReference type="Proteomes" id="UP001521222">
    <property type="component" value="Unassembled WGS sequence"/>
</dbReference>
<dbReference type="InterPro" id="IPR016125">
    <property type="entry name" value="Peptidase_C15-like"/>
</dbReference>
<dbReference type="InterPro" id="IPR036440">
    <property type="entry name" value="Peptidase_C15-like_sf"/>
</dbReference>
<comment type="caution">
    <text evidence="5">The sequence shown here is derived from an EMBL/GenBank/DDBJ whole genome shotgun (WGS) entry which is preliminary data.</text>
</comment>
<evidence type="ECO:0008006" key="7">
    <source>
        <dbReference type="Google" id="ProtNLM"/>
    </source>
</evidence>
<keyword evidence="3" id="KW-0378">Hydrolase</keyword>
<comment type="similarity">
    <text evidence="1">Belongs to the peptidase C15 family.</text>
</comment>
<dbReference type="EMBL" id="JAKIXB020000033">
    <property type="protein sequence ID" value="KAL1594974.1"/>
    <property type="molecule type" value="Genomic_DNA"/>
</dbReference>
<dbReference type="PANTHER" id="PTHR23402">
    <property type="entry name" value="PROTEASE FAMILY C15 PYROGLUTAMYL-PEPTIDASE I-RELATED"/>
    <property type="match status" value="1"/>
</dbReference>
<keyword evidence="6" id="KW-1185">Reference proteome</keyword>
<sequence length="273" mass="29688">MGSYAARQPPALEAEKPVHVLVTGFGPFLEKIPKNSSWEIASTLPALIPASPENPTPIQIKVHHEPIRVAYQNIVNTIPTILPPTSNESPAPDIVLHIGLAAARDFYAIEQTAHSRGYSKTADVDGELFTDAQSSQLFPSPHYPTVLHTGFNTTDVLTRWRANLKHAAASGSFVPQLSDVRIHPDAGNFLCGFIYYNSLAHCYDLHGYGGERPVAFMHVPDLSGEAKVKEGWEVAVALIKALVQSRKEVGVANYEGEEGMAVQDDDSRNNTVA</sequence>
<evidence type="ECO:0000256" key="1">
    <source>
        <dbReference type="ARBA" id="ARBA00006641"/>
    </source>
</evidence>
<reference evidence="5 6" key="1">
    <citation type="submission" date="2024-02" db="EMBL/GenBank/DDBJ databases">
        <title>De novo assembly and annotation of 12 fungi associated with fruit tree decline syndrome in Ontario, Canada.</title>
        <authorList>
            <person name="Sulman M."/>
            <person name="Ellouze W."/>
            <person name="Ilyukhin E."/>
        </authorList>
    </citation>
    <scope>NUCLEOTIDE SEQUENCE [LARGE SCALE GENOMIC DNA]</scope>
    <source>
        <strain evidence="5 6">M97-236</strain>
    </source>
</reference>
<proteinExistence type="inferred from homology"/>
<keyword evidence="4" id="KW-0788">Thiol protease</keyword>